<dbReference type="AlphaFoldDB" id="A0A061RJL7"/>
<dbReference type="EMBL" id="GBEZ01015458">
    <property type="protein sequence ID" value="JAC70706.1"/>
    <property type="molecule type" value="Transcribed_RNA"/>
</dbReference>
<name>A0A061RJL7_9CHLO</name>
<accession>A0A061RJL7</accession>
<organism evidence="1">
    <name type="scientific">Tetraselmis sp. GSL018</name>
    <dbReference type="NCBI Taxonomy" id="582737"/>
    <lineage>
        <taxon>Eukaryota</taxon>
        <taxon>Viridiplantae</taxon>
        <taxon>Chlorophyta</taxon>
        <taxon>core chlorophytes</taxon>
        <taxon>Chlorodendrophyceae</taxon>
        <taxon>Chlorodendrales</taxon>
        <taxon>Chlorodendraceae</taxon>
        <taxon>Tetraselmis</taxon>
    </lineage>
</organism>
<gene>
    <name evidence="1" type="ORF">TSPGSL018_3558</name>
</gene>
<protein>
    <submittedName>
        <fullName evidence="1">Uncharacterized protein</fullName>
    </submittedName>
</protein>
<evidence type="ECO:0000313" key="1">
    <source>
        <dbReference type="EMBL" id="JAC70706.1"/>
    </source>
</evidence>
<sequence>MNHILDFVRFCDSSVLPDSEDGSRRLYRWKLKLSTTWSAIKESSIQGYYRLHLPQALGMADEGRWRWRLPAVELDVGAVGELVPGGWT</sequence>
<reference evidence="1" key="1">
    <citation type="submission" date="2014-05" db="EMBL/GenBank/DDBJ databases">
        <title>The transcriptome of the halophilic microalga Tetraselmis sp. GSL018 isolated from the Great Salt Lake, Utah.</title>
        <authorList>
            <person name="Jinkerson R.E."/>
            <person name="D'Adamo S."/>
            <person name="Posewitz M.C."/>
        </authorList>
    </citation>
    <scope>NUCLEOTIDE SEQUENCE</scope>
    <source>
        <strain evidence="1">GSL018</strain>
    </source>
</reference>
<proteinExistence type="predicted"/>